<dbReference type="InterPro" id="IPR029483">
    <property type="entry name" value="GH97_C"/>
</dbReference>
<dbReference type="InterPro" id="IPR013780">
    <property type="entry name" value="Glyco_hydro_b"/>
</dbReference>
<evidence type="ECO:0000256" key="1">
    <source>
        <dbReference type="ARBA" id="ARBA00022801"/>
    </source>
</evidence>
<name>A0A934S5E9_9BACT</name>
<evidence type="ECO:0000259" key="6">
    <source>
        <dbReference type="Pfam" id="PF14509"/>
    </source>
</evidence>
<evidence type="ECO:0000313" key="8">
    <source>
        <dbReference type="Proteomes" id="UP000617628"/>
    </source>
</evidence>
<dbReference type="PANTHER" id="PTHR35803:SF2">
    <property type="entry name" value="RETAINING ALPHA-GALACTOSIDASE"/>
    <property type="match status" value="1"/>
</dbReference>
<evidence type="ECO:0000256" key="3">
    <source>
        <dbReference type="SAM" id="SignalP"/>
    </source>
</evidence>
<dbReference type="PANTHER" id="PTHR35803">
    <property type="entry name" value="GLUCAN 1,4-ALPHA-GLUCOSIDASE SUSB-RELATED"/>
    <property type="match status" value="1"/>
</dbReference>
<feature type="domain" description="Glycosyl-hydrolase 97 N-terminal" evidence="5">
    <location>
        <begin position="41"/>
        <end position="296"/>
    </location>
</feature>
<feature type="domain" description="Glycosyl-hydrolase 97 C-terminal oligomerisation" evidence="6">
    <location>
        <begin position="560"/>
        <end position="652"/>
    </location>
</feature>
<keyword evidence="1 7" id="KW-0378">Hydrolase</keyword>
<dbReference type="GO" id="GO:0030246">
    <property type="term" value="F:carbohydrate binding"/>
    <property type="evidence" value="ECO:0007669"/>
    <property type="project" value="InterPro"/>
</dbReference>
<feature type="domain" description="Glycosyl-hydrolase 97 catalytic" evidence="4">
    <location>
        <begin position="316"/>
        <end position="467"/>
    </location>
</feature>
<dbReference type="InterPro" id="IPR013785">
    <property type="entry name" value="Aldolase_TIM"/>
</dbReference>
<dbReference type="Gene3D" id="2.70.98.10">
    <property type="match status" value="1"/>
</dbReference>
<feature type="chain" id="PRO_5037796215" evidence="3">
    <location>
        <begin position="20"/>
        <end position="655"/>
    </location>
</feature>
<dbReference type="InterPro" id="IPR029486">
    <property type="entry name" value="GH97_N"/>
</dbReference>
<dbReference type="Gene3D" id="3.20.20.70">
    <property type="entry name" value="Aldolase class I"/>
    <property type="match status" value="1"/>
</dbReference>
<dbReference type="InterPro" id="IPR017853">
    <property type="entry name" value="GH"/>
</dbReference>
<evidence type="ECO:0000259" key="5">
    <source>
        <dbReference type="Pfam" id="PF14508"/>
    </source>
</evidence>
<organism evidence="7 8">
    <name type="scientific">Pelagicoccus mobilis</name>
    <dbReference type="NCBI Taxonomy" id="415221"/>
    <lineage>
        <taxon>Bacteria</taxon>
        <taxon>Pseudomonadati</taxon>
        <taxon>Verrucomicrobiota</taxon>
        <taxon>Opitutia</taxon>
        <taxon>Puniceicoccales</taxon>
        <taxon>Pelagicoccaceae</taxon>
        <taxon>Pelagicoccus</taxon>
    </lineage>
</organism>
<dbReference type="Pfam" id="PF14508">
    <property type="entry name" value="GH97_N"/>
    <property type="match status" value="1"/>
</dbReference>
<dbReference type="SUPFAM" id="SSF51445">
    <property type="entry name" value="(Trans)glycosidases"/>
    <property type="match status" value="1"/>
</dbReference>
<dbReference type="InterPro" id="IPR019563">
    <property type="entry name" value="GH97_catalytic"/>
</dbReference>
<feature type="signal peptide" evidence="3">
    <location>
        <begin position="1"/>
        <end position="19"/>
    </location>
</feature>
<dbReference type="Pfam" id="PF10566">
    <property type="entry name" value="Glyco_hydro_97"/>
    <property type="match status" value="1"/>
</dbReference>
<protein>
    <submittedName>
        <fullName evidence="7">Glycoside hydrolase family 97 catalytic domain-containing protein</fullName>
    </submittedName>
</protein>
<dbReference type="GO" id="GO:0016798">
    <property type="term" value="F:hydrolase activity, acting on glycosyl bonds"/>
    <property type="evidence" value="ECO:0007669"/>
    <property type="project" value="UniProtKB-KW"/>
</dbReference>
<dbReference type="AlphaFoldDB" id="A0A934S5E9"/>
<dbReference type="InterPro" id="IPR014718">
    <property type="entry name" value="GH-type_carb-bd"/>
</dbReference>
<dbReference type="Proteomes" id="UP000617628">
    <property type="component" value="Unassembled WGS sequence"/>
</dbReference>
<gene>
    <name evidence="7" type="ORF">JIN87_22780</name>
</gene>
<comment type="caution">
    <text evidence="7">The sequence shown here is derived from an EMBL/GenBank/DDBJ whole genome shotgun (WGS) entry which is preliminary data.</text>
</comment>
<evidence type="ECO:0000256" key="2">
    <source>
        <dbReference type="ARBA" id="ARBA00023295"/>
    </source>
</evidence>
<keyword evidence="8" id="KW-1185">Reference proteome</keyword>
<accession>A0A934S5E9</accession>
<keyword evidence="3" id="KW-0732">Signal</keyword>
<sequence length="655" mass="73345">MNKLLLPFSLLAVATLCPAAPKSWQVDSPDMRTRIELQLENGKLSYSAAFQKTAPAWQVEASGFQTLIAPSPLGVKTDSEDLSSQLALLSESETLSRSDPYTMLTGKHASLDNHYNERVISFVNKSGTTLEVHIRAYKEGVAFRYGFPGTNGTHTIVAEETGFKLPSNGKKWISHYSPVGTWAPGYEEDYQNGVSIGTPSPKSVGWAFPALFQTEPAWILLTESNLDGNYFAAHLEPDPKDGLYRIRLPETDETYGVHPQTSTAKLPFYSPWRVIMISPDLAGIAENSLVHHLADPCKIEDTSWIKPGPSTWSWLFDHSSQTDYDRLIPFIDLADELDWPYSMVDADWHIMENGNIEQVIEYAAERDVDLTVWYNSGGPTNLVKPIGPADRLHLADTRRKEFAWLQSLGVKGIKVDFLQSDKQGQIQLYIDIIEDAADYELLVFFHGCTLPRGWERTYPNLVSMEAVKGGEQLWSQKFADTIAVHNTILPFTRNVVGSMDYTPFLFQGMGPEITTSTTWAHELATTIVFESGIQHVSETVENFERLPFYVWRFLENLEVAWDETKLLSGHPGENVVIARRKGETWYVAGLNGQDQTLDYSLDLSFLPSGVHSLELIGDGSSKTEFSQSKQLIQKSDKVQITFAPRGGFVATITKR</sequence>
<dbReference type="InterPro" id="IPR052720">
    <property type="entry name" value="Glycosyl_hydrolase_97"/>
</dbReference>
<keyword evidence="2" id="KW-0326">Glycosidase</keyword>
<evidence type="ECO:0000259" key="4">
    <source>
        <dbReference type="Pfam" id="PF10566"/>
    </source>
</evidence>
<dbReference type="EMBL" id="JAENIL010000056">
    <property type="protein sequence ID" value="MBK1879729.1"/>
    <property type="molecule type" value="Genomic_DNA"/>
</dbReference>
<evidence type="ECO:0000313" key="7">
    <source>
        <dbReference type="EMBL" id="MBK1879729.1"/>
    </source>
</evidence>
<dbReference type="Pfam" id="PF14509">
    <property type="entry name" value="GH97_C"/>
    <property type="match status" value="1"/>
</dbReference>
<dbReference type="RefSeq" id="WP_200357943.1">
    <property type="nucleotide sequence ID" value="NZ_JAENIL010000056.1"/>
</dbReference>
<proteinExistence type="predicted"/>
<reference evidence="7" key="1">
    <citation type="submission" date="2021-01" db="EMBL/GenBank/DDBJ databases">
        <title>Modified the classification status of verrucomicrobia.</title>
        <authorList>
            <person name="Feng X."/>
        </authorList>
    </citation>
    <scope>NUCLEOTIDE SEQUENCE</scope>
    <source>
        <strain evidence="7">KCTC 13126</strain>
    </source>
</reference>
<dbReference type="Gene3D" id="2.60.40.1180">
    <property type="entry name" value="Golgi alpha-mannosidase II"/>
    <property type="match status" value="1"/>
</dbReference>